<dbReference type="InterPro" id="IPR029062">
    <property type="entry name" value="Class_I_gatase-like"/>
</dbReference>
<reference evidence="2 3" key="1">
    <citation type="submission" date="2021-08" db="EMBL/GenBank/DDBJ databases">
        <title>Comparative Genomics Analysis of the Genus Qipengyuania Reveals Extensive Genetic Diversity and Metabolic Versatility, Including the Description of Fifteen Novel Species.</title>
        <authorList>
            <person name="Liu Y."/>
        </authorList>
    </citation>
    <scope>NUCLEOTIDE SEQUENCE [LARGE SCALE GENOMIC DNA]</scope>
    <source>
        <strain evidence="2 3">GH25</strain>
    </source>
</reference>
<keyword evidence="3" id="KW-1185">Reference proteome</keyword>
<dbReference type="Proteomes" id="UP000776651">
    <property type="component" value="Unassembled WGS sequence"/>
</dbReference>
<dbReference type="SUPFAM" id="SSF52317">
    <property type="entry name" value="Class I glutamine amidotransferase-like"/>
    <property type="match status" value="1"/>
</dbReference>
<organism evidence="2 3">
    <name type="scientific">Qipengyuania pacifica</name>
    <dbReference type="NCBI Taxonomy" id="2860199"/>
    <lineage>
        <taxon>Bacteria</taxon>
        <taxon>Pseudomonadati</taxon>
        <taxon>Pseudomonadota</taxon>
        <taxon>Alphaproteobacteria</taxon>
        <taxon>Sphingomonadales</taxon>
        <taxon>Erythrobacteraceae</taxon>
        <taxon>Qipengyuania</taxon>
    </lineage>
</organism>
<dbReference type="RefSeq" id="WP_221597830.1">
    <property type="nucleotide sequence ID" value="NZ_JAIGNQ010000002.1"/>
</dbReference>
<dbReference type="InterPro" id="IPR019196">
    <property type="entry name" value="ABC_transp_unknown"/>
</dbReference>
<evidence type="ECO:0000313" key="2">
    <source>
        <dbReference type="EMBL" id="MBX7488469.1"/>
    </source>
</evidence>
<comment type="caution">
    <text evidence="2">The sequence shown here is derived from an EMBL/GenBank/DDBJ whole genome shotgun (WGS) entry which is preliminary data.</text>
</comment>
<dbReference type="EMBL" id="JAIGNQ010000002">
    <property type="protein sequence ID" value="MBX7488469.1"/>
    <property type="molecule type" value="Genomic_DNA"/>
</dbReference>
<sequence>MLLAACSTGKISEEAAPKHPVGLFSTLPIYWGEGDMAAILDGSNHSDWVRDLIEQRFDIEPLDTVEPDAIDGLDRIIMAQPRPLAPSENVALDNWVRAGGRLLIFADPLLTRHSDFALGDRRRPQDVVLLSPILTRWGLELRFDDAQPSEERLISASGNQYPVNLAGQFVATGDGKCTISEAGLFAWCSVGNGRVTLMADAAILDSEETAATSAQRQVLLATLIGDALN</sequence>
<feature type="domain" description="ABC-type uncharacterised transport system" evidence="1">
    <location>
        <begin position="37"/>
        <end position="144"/>
    </location>
</feature>
<accession>A0ABS7JI63</accession>
<protein>
    <submittedName>
        <fullName evidence="2">GldG family protein</fullName>
    </submittedName>
</protein>
<evidence type="ECO:0000259" key="1">
    <source>
        <dbReference type="Pfam" id="PF09822"/>
    </source>
</evidence>
<dbReference type="Pfam" id="PF09822">
    <property type="entry name" value="ABC_transp_aux"/>
    <property type="match status" value="1"/>
</dbReference>
<name>A0ABS7JI63_9SPHN</name>
<proteinExistence type="predicted"/>
<gene>
    <name evidence="2" type="ORF">K3177_08075</name>
</gene>
<evidence type="ECO:0000313" key="3">
    <source>
        <dbReference type="Proteomes" id="UP000776651"/>
    </source>
</evidence>